<dbReference type="EMBL" id="BARU01008765">
    <property type="protein sequence ID" value="GAH44906.1"/>
    <property type="molecule type" value="Genomic_DNA"/>
</dbReference>
<organism evidence="1">
    <name type="scientific">marine sediment metagenome</name>
    <dbReference type="NCBI Taxonomy" id="412755"/>
    <lineage>
        <taxon>unclassified sequences</taxon>
        <taxon>metagenomes</taxon>
        <taxon>ecological metagenomes</taxon>
    </lineage>
</organism>
<proteinExistence type="predicted"/>
<sequence length="151" mass="18175">LSQIKIKPLRLAFDNGSEDGHIQKAIQLAQKYGFKDIRVYVLYNFKDGNDTPEYFYYRINEINKLGALAYPMRYRPLDSVNKQYISDEWDKKLLRALKLSLMFYYTKGMISKKREAFKNIYGNNAKEFKNKLYKIYEHDRQFNNKKSQRSR</sequence>
<comment type="caution">
    <text evidence="1">The sequence shown here is derived from an EMBL/GenBank/DDBJ whole genome shotgun (WGS) entry which is preliminary data.</text>
</comment>
<accession>X1FGX8</accession>
<gene>
    <name evidence="1" type="ORF">S03H2_17049</name>
</gene>
<name>X1FGX8_9ZZZZ</name>
<feature type="non-terminal residue" evidence="1">
    <location>
        <position position="1"/>
    </location>
</feature>
<dbReference type="AlphaFoldDB" id="X1FGX8"/>
<reference evidence="1" key="1">
    <citation type="journal article" date="2014" name="Front. Microbiol.">
        <title>High frequency of phylogenetically diverse reductive dehalogenase-homologous genes in deep subseafloor sedimentary metagenomes.</title>
        <authorList>
            <person name="Kawai M."/>
            <person name="Futagami T."/>
            <person name="Toyoda A."/>
            <person name="Takaki Y."/>
            <person name="Nishi S."/>
            <person name="Hori S."/>
            <person name="Arai W."/>
            <person name="Tsubouchi T."/>
            <person name="Morono Y."/>
            <person name="Uchiyama I."/>
            <person name="Ito T."/>
            <person name="Fujiyama A."/>
            <person name="Inagaki F."/>
            <person name="Takami H."/>
        </authorList>
    </citation>
    <scope>NUCLEOTIDE SEQUENCE</scope>
    <source>
        <strain evidence="1">Expedition CK06-06</strain>
    </source>
</reference>
<protein>
    <submittedName>
        <fullName evidence="1">Uncharacterized protein</fullName>
    </submittedName>
</protein>
<evidence type="ECO:0000313" key="1">
    <source>
        <dbReference type="EMBL" id="GAH44906.1"/>
    </source>
</evidence>